<dbReference type="Gene3D" id="1.25.10.10">
    <property type="entry name" value="Leucine-rich Repeat Variant"/>
    <property type="match status" value="1"/>
</dbReference>
<evidence type="ECO:0000313" key="3">
    <source>
        <dbReference type="Proteomes" id="UP000719412"/>
    </source>
</evidence>
<name>A0A8J6HC98_TENMO</name>
<comment type="caution">
    <text evidence="2">The sequence shown here is derived from an EMBL/GenBank/DDBJ whole genome shotgun (WGS) entry which is preliminary data.</text>
</comment>
<accession>A0A8J6HC98</accession>
<sequence>MFSERVNDVDGVEPVPCQPWTSRLSKMAQPYLDYTDVHSAFPVVENGGGGGYLLNLLLAADLGSASFRFPQFSNSDLLSLENLKVRSPAHIQEGGNQLVREVLIQKPDVYSVAAVITMPPLIAPETQTQSVCSILSDMFSLGMVICAIFNHGRPLIQAGNSSSAYLKQLELVRIRANFWRRVDQREQKQLLLGLFTTASLLTQKPSRSPNKPQTGFALQLLYLAGVEKLKSQLRRPESPTGVHVEFCRKLSWNSRNNNKMKLINRGDLWISVFKLPSLRQKAFTALLRTPDGNRKMELWSSPGATRRLCLTNDRGARIRPRKITRASFIAALEDQVHNIMPRIPLPLQEATVRLLSKDTRQRPTAQLLTLIKYFSDPAVHALQFLDVINMKDPTQKAHFYRNTLKEALPFIPKKLWYQHVWPSLQQEMRSQEVLAAVLQPVLYLIQESTIEEYESIILPSFSESLLSCEIELHYVMRRGFLKLALKGSSLITVVYADSTVTLLENLHIILEKTPRDDIRTEVLPMLYNAFESTTIQVQVSTFLFILMCFPFIFALGIGKAPGGKSLSAALVAVTNVSEYLDETAIRRMILPKTKIIYEKNQSDLKIVSNVLSCVERTLDRLDKSQIIDEVLPLLYDIRLSDPQITLRVVTGCGSCKNGRPHGLSFFHSIHFSFADIYRLMLSDKRYGLSVNLMATKVMPSLLPQTVNPSLNLEQFTILLEVLQEMLDQIDRNQRNKLKLDNLSLPSPERHRPLRHQYSSDNMHVPPFNIPNLRIEQRKTSSAEDMARKNSTGKHVCLVYNFLLLELCANVQKCEICPPGGMLGGWWFGGSPSSPDSNFLRVVNAFPNRRLSDNTLMTPKIRIAPSCASSPGGTPGGGLPIRRHSSIGPQERRGSTVNLSPPTGAIGYSSVSREGSSLSVPSTYGGSMPNTSSSVPFLLSSSMQSIRSRRPSAVLGGSQGSGLLQQLGSGMVRLTSSHQPTNGRTFSSSSVRKCPSLNITFS</sequence>
<reference evidence="2" key="2">
    <citation type="submission" date="2021-08" db="EMBL/GenBank/DDBJ databases">
        <authorList>
            <person name="Eriksson T."/>
        </authorList>
    </citation>
    <scope>NUCLEOTIDE SEQUENCE</scope>
    <source>
        <strain evidence="2">Stoneville</strain>
        <tissue evidence="2">Whole head</tissue>
    </source>
</reference>
<keyword evidence="3" id="KW-1185">Reference proteome</keyword>
<dbReference type="InterPro" id="IPR011009">
    <property type="entry name" value="Kinase-like_dom_sf"/>
</dbReference>
<protein>
    <submittedName>
        <fullName evidence="2">Uncharacterized protein</fullName>
    </submittedName>
</protein>
<gene>
    <name evidence="2" type="ORF">GEV33_011039</name>
</gene>
<dbReference type="AlphaFoldDB" id="A0A8J6HC98"/>
<proteinExistence type="predicted"/>
<reference evidence="2" key="1">
    <citation type="journal article" date="2020" name="J Insects Food Feed">
        <title>The yellow mealworm (Tenebrio molitor) genome: a resource for the emerging insects as food and feed industry.</title>
        <authorList>
            <person name="Eriksson T."/>
            <person name="Andere A."/>
            <person name="Kelstrup H."/>
            <person name="Emery V."/>
            <person name="Picard C."/>
        </authorList>
    </citation>
    <scope>NUCLEOTIDE SEQUENCE</scope>
    <source>
        <strain evidence="2">Stoneville</strain>
        <tissue evidence="2">Whole head</tissue>
    </source>
</reference>
<dbReference type="InterPro" id="IPR051177">
    <property type="entry name" value="CIK-Related_Protein"/>
</dbReference>
<feature type="region of interest" description="Disordered" evidence="1">
    <location>
        <begin position="863"/>
        <end position="929"/>
    </location>
</feature>
<dbReference type="PANTHER" id="PTHR12984">
    <property type="entry name" value="SCY1-RELATED S/T PROTEIN KINASE-LIKE"/>
    <property type="match status" value="1"/>
</dbReference>
<dbReference type="EMBL" id="JABDTM020026579">
    <property type="protein sequence ID" value="KAH0811752.1"/>
    <property type="molecule type" value="Genomic_DNA"/>
</dbReference>
<evidence type="ECO:0000313" key="2">
    <source>
        <dbReference type="EMBL" id="KAH0811752.1"/>
    </source>
</evidence>
<dbReference type="Proteomes" id="UP000719412">
    <property type="component" value="Unassembled WGS sequence"/>
</dbReference>
<dbReference type="PANTHER" id="PTHR12984:SF16">
    <property type="entry name" value="BLACK MATCH, ISOFORM H"/>
    <property type="match status" value="1"/>
</dbReference>
<organism evidence="2 3">
    <name type="scientific">Tenebrio molitor</name>
    <name type="common">Yellow mealworm beetle</name>
    <dbReference type="NCBI Taxonomy" id="7067"/>
    <lineage>
        <taxon>Eukaryota</taxon>
        <taxon>Metazoa</taxon>
        <taxon>Ecdysozoa</taxon>
        <taxon>Arthropoda</taxon>
        <taxon>Hexapoda</taxon>
        <taxon>Insecta</taxon>
        <taxon>Pterygota</taxon>
        <taxon>Neoptera</taxon>
        <taxon>Endopterygota</taxon>
        <taxon>Coleoptera</taxon>
        <taxon>Polyphaga</taxon>
        <taxon>Cucujiformia</taxon>
        <taxon>Tenebrionidae</taxon>
        <taxon>Tenebrio</taxon>
    </lineage>
</organism>
<dbReference type="SUPFAM" id="SSF56112">
    <property type="entry name" value="Protein kinase-like (PK-like)"/>
    <property type="match status" value="1"/>
</dbReference>
<dbReference type="InterPro" id="IPR011989">
    <property type="entry name" value="ARM-like"/>
</dbReference>
<feature type="compositionally biased region" description="Low complexity" evidence="1">
    <location>
        <begin position="908"/>
        <end position="921"/>
    </location>
</feature>
<evidence type="ECO:0000256" key="1">
    <source>
        <dbReference type="SAM" id="MobiDB-lite"/>
    </source>
</evidence>